<dbReference type="PANTHER" id="PTHR30328">
    <property type="entry name" value="TRANSCRIPTIONAL REPRESSOR"/>
    <property type="match status" value="1"/>
</dbReference>
<evidence type="ECO:0000256" key="2">
    <source>
        <dbReference type="PROSITE-ProRule" id="PRU00335"/>
    </source>
</evidence>
<protein>
    <recommendedName>
        <fullName evidence="3">HTH tetR-type domain-containing protein</fullName>
    </recommendedName>
</protein>
<proteinExistence type="predicted"/>
<dbReference type="RefSeq" id="WP_083994992.1">
    <property type="nucleotide sequence ID" value="NZ_BJOL01000012.1"/>
</dbReference>
<dbReference type="InterPro" id="IPR009057">
    <property type="entry name" value="Homeodomain-like_sf"/>
</dbReference>
<evidence type="ECO:0000313" key="4">
    <source>
        <dbReference type="EMBL" id="GED57767.1"/>
    </source>
</evidence>
<evidence type="ECO:0000256" key="1">
    <source>
        <dbReference type="ARBA" id="ARBA00023125"/>
    </source>
</evidence>
<sequence>MTERKKKTYDAARTKEMILNDAEELFAEHGLSATRIDTIASVAGYNKSLIYQYYQDKLGLYTAVIKRADLAGNNMFERLAGDLLSDEGIASDPAKFRRLLEESIRISYDFLSDNPRYVKIFSWEAAEEWRTWKKISYAPDDILQLYEIAKKAKANCFGKM</sequence>
<keyword evidence="5" id="KW-1185">Reference proteome</keyword>
<dbReference type="PROSITE" id="PS50977">
    <property type="entry name" value="HTH_TETR_2"/>
    <property type="match status" value="1"/>
</dbReference>
<dbReference type="Proteomes" id="UP000319498">
    <property type="component" value="Unassembled WGS sequence"/>
</dbReference>
<feature type="DNA-binding region" description="H-T-H motif" evidence="2">
    <location>
        <begin position="35"/>
        <end position="54"/>
    </location>
</feature>
<accession>A0ABQ0T3I9</accession>
<dbReference type="InterPro" id="IPR050109">
    <property type="entry name" value="HTH-type_TetR-like_transc_reg"/>
</dbReference>
<evidence type="ECO:0000259" key="3">
    <source>
        <dbReference type="PROSITE" id="PS50977"/>
    </source>
</evidence>
<evidence type="ECO:0000313" key="5">
    <source>
        <dbReference type="Proteomes" id="UP000319498"/>
    </source>
</evidence>
<keyword evidence="1 2" id="KW-0238">DNA-binding</keyword>
<dbReference type="GeneID" id="87583508"/>
<feature type="domain" description="HTH tetR-type" evidence="3">
    <location>
        <begin position="12"/>
        <end position="72"/>
    </location>
</feature>
<dbReference type="SUPFAM" id="SSF46689">
    <property type="entry name" value="Homeodomain-like"/>
    <property type="match status" value="1"/>
</dbReference>
<dbReference type="PRINTS" id="PR00455">
    <property type="entry name" value="HTHTETR"/>
</dbReference>
<dbReference type="EMBL" id="BJOL01000012">
    <property type="protein sequence ID" value="GED57767.1"/>
    <property type="molecule type" value="Genomic_DNA"/>
</dbReference>
<dbReference type="Pfam" id="PF00440">
    <property type="entry name" value="TetR_N"/>
    <property type="match status" value="1"/>
</dbReference>
<comment type="caution">
    <text evidence="4">The sequence shown here is derived from an EMBL/GenBank/DDBJ whole genome shotgun (WGS) entry which is preliminary data.</text>
</comment>
<dbReference type="InterPro" id="IPR001647">
    <property type="entry name" value="HTH_TetR"/>
</dbReference>
<dbReference type="Gene3D" id="1.10.357.10">
    <property type="entry name" value="Tetracycline Repressor, domain 2"/>
    <property type="match status" value="1"/>
</dbReference>
<organism evidence="4 5">
    <name type="scientific">Brevibacillus formosus</name>
    <dbReference type="NCBI Taxonomy" id="54913"/>
    <lineage>
        <taxon>Bacteria</taxon>
        <taxon>Bacillati</taxon>
        <taxon>Bacillota</taxon>
        <taxon>Bacilli</taxon>
        <taxon>Bacillales</taxon>
        <taxon>Paenibacillaceae</taxon>
        <taxon>Brevibacillus</taxon>
    </lineage>
</organism>
<gene>
    <name evidence="4" type="ORF">BFO01nite_18990</name>
</gene>
<name>A0ABQ0T3I9_9BACL</name>
<dbReference type="PANTHER" id="PTHR30328:SF54">
    <property type="entry name" value="HTH-TYPE TRANSCRIPTIONAL REPRESSOR SCO4008"/>
    <property type="match status" value="1"/>
</dbReference>
<reference evidence="4 5" key="1">
    <citation type="submission" date="2019-06" db="EMBL/GenBank/DDBJ databases">
        <title>Whole genome shotgun sequence of Brevibacillus formosus NBRC 15716.</title>
        <authorList>
            <person name="Hosoyama A."/>
            <person name="Uohara A."/>
            <person name="Ohji S."/>
            <person name="Ichikawa N."/>
        </authorList>
    </citation>
    <scope>NUCLEOTIDE SEQUENCE [LARGE SCALE GENOMIC DNA]</scope>
    <source>
        <strain evidence="4 5">NBRC 15716</strain>
    </source>
</reference>